<organism evidence="3 4">
    <name type="scientific">Actinokineospora fastidiosa</name>
    <dbReference type="NCBI Taxonomy" id="1816"/>
    <lineage>
        <taxon>Bacteria</taxon>
        <taxon>Bacillati</taxon>
        <taxon>Actinomycetota</taxon>
        <taxon>Actinomycetes</taxon>
        <taxon>Pseudonocardiales</taxon>
        <taxon>Pseudonocardiaceae</taxon>
        <taxon>Actinokineospora</taxon>
    </lineage>
</organism>
<dbReference type="InterPro" id="IPR029052">
    <property type="entry name" value="Metallo-depent_PP-like"/>
</dbReference>
<sequence>MSGVRVVHAADIHLDSPLVGLARFADAETVGALWAASRGALANLVTCAIEHEADAVVLAGDIYDGDWRDYKTGRFFQQQMSHLHDAGIRVFMTAGNHDAESVVTRAVKLPDNVTIFNADEPQTVIDDHLGLAVHGQSFATRAVTHNLVRAYPDRVNGYANVGVLHTAADDATGHANYAPCSPRDLSAVRYDYFALGHVHSRRIVNSGQWVAAFSGNLQGRHARETGPKGALVVDVLPEGGAQPEFVELDVARWAALKVDVTGARTFDDAMECVRVDLDAANEAAGGKRLVARVTLVGATPAASELTDAERLRDAVDAEAPAWVTIEKVRSQVSAASAGDRIDPELLTAIHRAREEPAAGLDDLSADIKVLASEVRAVLRRRGVDLASPDHHSQVRDNAIRALVAHLSGGA</sequence>
<evidence type="ECO:0000313" key="3">
    <source>
        <dbReference type="EMBL" id="GGS29016.1"/>
    </source>
</evidence>
<comment type="caution">
    <text evidence="3">The sequence shown here is derived from an EMBL/GenBank/DDBJ whole genome shotgun (WGS) entry which is preliminary data.</text>
</comment>
<dbReference type="InterPro" id="IPR004843">
    <property type="entry name" value="Calcineurin-like_PHP"/>
</dbReference>
<accession>A0A918LCC1</accession>
<keyword evidence="1" id="KW-0378">Hydrolase</keyword>
<dbReference type="Proteomes" id="UP000660680">
    <property type="component" value="Unassembled WGS sequence"/>
</dbReference>
<dbReference type="AlphaFoldDB" id="A0A918LCC1"/>
<keyword evidence="4" id="KW-1185">Reference proteome</keyword>
<dbReference type="EMBL" id="BMRB01000002">
    <property type="protein sequence ID" value="GGS29016.1"/>
    <property type="molecule type" value="Genomic_DNA"/>
</dbReference>
<dbReference type="Gene3D" id="3.60.21.10">
    <property type="match status" value="1"/>
</dbReference>
<dbReference type="CDD" id="cd00840">
    <property type="entry name" value="MPP_Mre11_N"/>
    <property type="match status" value="1"/>
</dbReference>
<dbReference type="SUPFAM" id="SSF56300">
    <property type="entry name" value="Metallo-dependent phosphatases"/>
    <property type="match status" value="1"/>
</dbReference>
<dbReference type="PIRSF" id="PIRSF033091">
    <property type="entry name" value="Pesterase_YhaO"/>
    <property type="match status" value="1"/>
</dbReference>
<reference evidence="3" key="2">
    <citation type="submission" date="2020-09" db="EMBL/GenBank/DDBJ databases">
        <authorList>
            <person name="Sun Q."/>
            <person name="Ohkuma M."/>
        </authorList>
    </citation>
    <scope>NUCLEOTIDE SEQUENCE</scope>
    <source>
        <strain evidence="3">JCM 3276</strain>
    </source>
</reference>
<dbReference type="RefSeq" id="WP_189210386.1">
    <property type="nucleotide sequence ID" value="NZ_BMRB01000002.1"/>
</dbReference>
<dbReference type="PANTHER" id="PTHR30337">
    <property type="entry name" value="COMPONENT OF ATP-DEPENDENT DSDNA EXONUCLEASE"/>
    <property type="match status" value="1"/>
</dbReference>
<dbReference type="GO" id="GO:0016787">
    <property type="term" value="F:hydrolase activity"/>
    <property type="evidence" value="ECO:0007669"/>
    <property type="project" value="UniProtKB-KW"/>
</dbReference>
<name>A0A918LCC1_9PSEU</name>
<evidence type="ECO:0000259" key="2">
    <source>
        <dbReference type="Pfam" id="PF00149"/>
    </source>
</evidence>
<proteinExistence type="predicted"/>
<dbReference type="Pfam" id="PF00149">
    <property type="entry name" value="Metallophos"/>
    <property type="match status" value="1"/>
</dbReference>
<dbReference type="InterPro" id="IPR014576">
    <property type="entry name" value="Pesterase_YhaO"/>
</dbReference>
<gene>
    <name evidence="3" type="ORF">GCM10010171_22760</name>
</gene>
<protein>
    <submittedName>
        <fullName evidence="3">Metallophosphoesterase</fullName>
    </submittedName>
</protein>
<evidence type="ECO:0000256" key="1">
    <source>
        <dbReference type="ARBA" id="ARBA00022801"/>
    </source>
</evidence>
<dbReference type="PANTHER" id="PTHR30337:SF7">
    <property type="entry name" value="PHOSPHOESTERASE"/>
    <property type="match status" value="1"/>
</dbReference>
<dbReference type="InterPro" id="IPR041796">
    <property type="entry name" value="Mre11_N"/>
</dbReference>
<evidence type="ECO:0000313" key="4">
    <source>
        <dbReference type="Proteomes" id="UP000660680"/>
    </source>
</evidence>
<reference evidence="3" key="1">
    <citation type="journal article" date="2014" name="Int. J. Syst. Evol. Microbiol.">
        <title>Complete genome sequence of Corynebacterium casei LMG S-19264T (=DSM 44701T), isolated from a smear-ripened cheese.</title>
        <authorList>
            <consortium name="US DOE Joint Genome Institute (JGI-PGF)"/>
            <person name="Walter F."/>
            <person name="Albersmeier A."/>
            <person name="Kalinowski J."/>
            <person name="Ruckert C."/>
        </authorList>
    </citation>
    <scope>NUCLEOTIDE SEQUENCE</scope>
    <source>
        <strain evidence="3">JCM 3276</strain>
    </source>
</reference>
<feature type="domain" description="Calcineurin-like phosphoesterase" evidence="2">
    <location>
        <begin position="5"/>
        <end position="200"/>
    </location>
</feature>
<dbReference type="InterPro" id="IPR050535">
    <property type="entry name" value="DNA_Repair-Maintenance_Comp"/>
</dbReference>